<sequence>MGAVPEPGAQSALTRALLTALLLEESRFVSHDKLIRAMWERPPASAVANMRTYVNRLRCWLALSGLGDRLQTRRRDGGGGGGYRLPVETARCDVLAFRLAAEEGGAALRANDVRSAANVLHQAMEIWPQSAQLSVTAPADSWLGIRLADLDEARLQAAENLRAARLMLGDAPLLMWELRGHVAAYPHRERAWGQLMQGLYLDRDPAAALDTFHSARHCFDRDLGVELSPNLHRLYRAILRHDEPAVITW</sequence>
<evidence type="ECO:0000256" key="2">
    <source>
        <dbReference type="ARBA" id="ARBA00023015"/>
    </source>
</evidence>
<dbReference type="InterPro" id="IPR001867">
    <property type="entry name" value="OmpR/PhoB-type_DNA-bd"/>
</dbReference>
<dbReference type="Proteomes" id="UP000619293">
    <property type="component" value="Unassembled WGS sequence"/>
</dbReference>
<keyword evidence="4" id="KW-0804">Transcription</keyword>
<dbReference type="AlphaFoldDB" id="A0A8J3KAE3"/>
<dbReference type="EMBL" id="BONG01000045">
    <property type="protein sequence ID" value="GIF92404.1"/>
    <property type="molecule type" value="Genomic_DNA"/>
</dbReference>
<gene>
    <name evidence="6" type="ORF">Cch02nite_58480</name>
</gene>
<dbReference type="PANTHER" id="PTHR35807">
    <property type="entry name" value="TRANSCRIPTIONAL REGULATOR REDD-RELATED"/>
    <property type="match status" value="1"/>
</dbReference>
<accession>A0A8J3KAE3</accession>
<dbReference type="PANTHER" id="PTHR35807:SF1">
    <property type="entry name" value="TRANSCRIPTIONAL REGULATOR REDD"/>
    <property type="match status" value="1"/>
</dbReference>
<feature type="domain" description="Bacterial transcriptional activator" evidence="5">
    <location>
        <begin position="92"/>
        <end position="239"/>
    </location>
</feature>
<dbReference type="Pfam" id="PF00486">
    <property type="entry name" value="Trans_reg_C"/>
    <property type="match status" value="1"/>
</dbReference>
<reference evidence="6 7" key="1">
    <citation type="submission" date="2021-01" db="EMBL/GenBank/DDBJ databases">
        <title>Whole genome shotgun sequence of Catellatospora chokoriensis NBRC 107358.</title>
        <authorList>
            <person name="Komaki H."/>
            <person name="Tamura T."/>
        </authorList>
    </citation>
    <scope>NUCLEOTIDE SEQUENCE [LARGE SCALE GENOMIC DNA]</scope>
    <source>
        <strain evidence="6 7">NBRC 107358</strain>
    </source>
</reference>
<evidence type="ECO:0000256" key="3">
    <source>
        <dbReference type="ARBA" id="ARBA00023125"/>
    </source>
</evidence>
<dbReference type="InterPro" id="IPR016032">
    <property type="entry name" value="Sig_transdc_resp-reg_C-effctor"/>
</dbReference>
<dbReference type="CDD" id="cd15831">
    <property type="entry name" value="BTAD"/>
    <property type="match status" value="1"/>
</dbReference>
<proteinExistence type="inferred from homology"/>
<name>A0A8J3KAE3_9ACTN</name>
<keyword evidence="3" id="KW-0238">DNA-binding</keyword>
<dbReference type="InterPro" id="IPR011990">
    <property type="entry name" value="TPR-like_helical_dom_sf"/>
</dbReference>
<dbReference type="SMART" id="SM01043">
    <property type="entry name" value="BTAD"/>
    <property type="match status" value="1"/>
</dbReference>
<dbReference type="SUPFAM" id="SSF46894">
    <property type="entry name" value="C-terminal effector domain of the bipartite response regulators"/>
    <property type="match status" value="1"/>
</dbReference>
<dbReference type="GO" id="GO:0006355">
    <property type="term" value="P:regulation of DNA-templated transcription"/>
    <property type="evidence" value="ECO:0007669"/>
    <property type="project" value="InterPro"/>
</dbReference>
<protein>
    <recommendedName>
        <fullName evidence="5">Bacterial transcriptional activator domain-containing protein</fullName>
    </recommendedName>
</protein>
<comment type="similarity">
    <text evidence="1">Belongs to the AfsR/DnrI/RedD regulatory family.</text>
</comment>
<comment type="caution">
    <text evidence="6">The sequence shown here is derived from an EMBL/GenBank/DDBJ whole genome shotgun (WGS) entry which is preliminary data.</text>
</comment>
<evidence type="ECO:0000313" key="6">
    <source>
        <dbReference type="EMBL" id="GIF92404.1"/>
    </source>
</evidence>
<dbReference type="Gene3D" id="1.25.40.10">
    <property type="entry name" value="Tetratricopeptide repeat domain"/>
    <property type="match status" value="1"/>
</dbReference>
<evidence type="ECO:0000256" key="1">
    <source>
        <dbReference type="ARBA" id="ARBA00005820"/>
    </source>
</evidence>
<dbReference type="Pfam" id="PF03704">
    <property type="entry name" value="BTAD"/>
    <property type="match status" value="1"/>
</dbReference>
<keyword evidence="2" id="KW-0805">Transcription regulation</keyword>
<dbReference type="InterPro" id="IPR005158">
    <property type="entry name" value="BTAD"/>
</dbReference>
<dbReference type="GO" id="GO:0003677">
    <property type="term" value="F:DNA binding"/>
    <property type="evidence" value="ECO:0007669"/>
    <property type="project" value="UniProtKB-KW"/>
</dbReference>
<evidence type="ECO:0000313" key="7">
    <source>
        <dbReference type="Proteomes" id="UP000619293"/>
    </source>
</evidence>
<keyword evidence="7" id="KW-1185">Reference proteome</keyword>
<dbReference type="SUPFAM" id="SSF48452">
    <property type="entry name" value="TPR-like"/>
    <property type="match status" value="1"/>
</dbReference>
<evidence type="ECO:0000259" key="5">
    <source>
        <dbReference type="SMART" id="SM01043"/>
    </source>
</evidence>
<dbReference type="Gene3D" id="1.10.10.10">
    <property type="entry name" value="Winged helix-like DNA-binding domain superfamily/Winged helix DNA-binding domain"/>
    <property type="match status" value="1"/>
</dbReference>
<dbReference type="GO" id="GO:0000160">
    <property type="term" value="P:phosphorelay signal transduction system"/>
    <property type="evidence" value="ECO:0007669"/>
    <property type="project" value="InterPro"/>
</dbReference>
<evidence type="ECO:0000256" key="4">
    <source>
        <dbReference type="ARBA" id="ARBA00023163"/>
    </source>
</evidence>
<dbReference type="InterPro" id="IPR036388">
    <property type="entry name" value="WH-like_DNA-bd_sf"/>
</dbReference>
<organism evidence="6 7">
    <name type="scientific">Catellatospora chokoriensis</name>
    <dbReference type="NCBI Taxonomy" id="310353"/>
    <lineage>
        <taxon>Bacteria</taxon>
        <taxon>Bacillati</taxon>
        <taxon>Actinomycetota</taxon>
        <taxon>Actinomycetes</taxon>
        <taxon>Micromonosporales</taxon>
        <taxon>Micromonosporaceae</taxon>
        <taxon>Catellatospora</taxon>
    </lineage>
</organism>
<dbReference type="InterPro" id="IPR051677">
    <property type="entry name" value="AfsR-DnrI-RedD_regulator"/>
</dbReference>